<feature type="transmembrane region" description="Helical" evidence="1">
    <location>
        <begin position="234"/>
        <end position="256"/>
    </location>
</feature>
<dbReference type="AlphaFoldDB" id="A0A6J4NHI3"/>
<feature type="transmembrane region" description="Helical" evidence="1">
    <location>
        <begin position="139"/>
        <end position="158"/>
    </location>
</feature>
<evidence type="ECO:0000313" key="2">
    <source>
        <dbReference type="EMBL" id="CAA9387999.1"/>
    </source>
</evidence>
<feature type="transmembrane region" description="Helical" evidence="1">
    <location>
        <begin position="201"/>
        <end position="222"/>
    </location>
</feature>
<sequence length="278" mass="29179">MVPTIDASAAPPAAGLSCIRCGYDLRGLSPESPCPECGLAVHRSAVAATHGQVLADCPPRWVATVAAGAAVLAAAYLSPFAVIALNAADLLDQSRLARLLVLLLMLALHAGGAILIAVPEPGPRRRRVRGTAPNRLGTCALVLCSLAPIASLPLIAYAEVGGRWEDHATQVLVLQAAMIPCPALMMWRLRQLVLRLGRPRLAEHAVIAGTALSVAAATIAVMSLRFSRNEGVSWIAGVTIAAGVFYLWSTWTLLTITRGLRGAAREARAAWRDADAAR</sequence>
<feature type="transmembrane region" description="Helical" evidence="1">
    <location>
        <begin position="96"/>
        <end position="118"/>
    </location>
</feature>
<protein>
    <submittedName>
        <fullName evidence="2">Permease of the drug/metabolite transporter (DMT) superfamily</fullName>
    </submittedName>
</protein>
<proteinExistence type="predicted"/>
<reference evidence="2" key="1">
    <citation type="submission" date="2020-02" db="EMBL/GenBank/DDBJ databases">
        <authorList>
            <person name="Meier V. D."/>
        </authorList>
    </citation>
    <scope>NUCLEOTIDE SEQUENCE</scope>
    <source>
        <strain evidence="2">AVDCRST_MAG64</strain>
    </source>
</reference>
<feature type="transmembrane region" description="Helical" evidence="1">
    <location>
        <begin position="170"/>
        <end position="189"/>
    </location>
</feature>
<dbReference type="EMBL" id="CADCUQ010000244">
    <property type="protein sequence ID" value="CAA9387999.1"/>
    <property type="molecule type" value="Genomic_DNA"/>
</dbReference>
<gene>
    <name evidence="2" type="ORF">AVDCRST_MAG64-1030</name>
</gene>
<keyword evidence="1" id="KW-0472">Membrane</keyword>
<organism evidence="2">
    <name type="scientific">uncultured Phycisphaerae bacterium</name>
    <dbReference type="NCBI Taxonomy" id="904963"/>
    <lineage>
        <taxon>Bacteria</taxon>
        <taxon>Pseudomonadati</taxon>
        <taxon>Planctomycetota</taxon>
        <taxon>Phycisphaerae</taxon>
        <taxon>environmental samples</taxon>
    </lineage>
</organism>
<keyword evidence="1" id="KW-0812">Transmembrane</keyword>
<accession>A0A6J4NHI3</accession>
<keyword evidence="1" id="KW-1133">Transmembrane helix</keyword>
<feature type="transmembrane region" description="Helical" evidence="1">
    <location>
        <begin position="61"/>
        <end position="84"/>
    </location>
</feature>
<evidence type="ECO:0000256" key="1">
    <source>
        <dbReference type="SAM" id="Phobius"/>
    </source>
</evidence>
<name>A0A6J4NHI3_9BACT</name>